<accession>A0ABU3L1B5</accession>
<dbReference type="Gene3D" id="3.40.30.10">
    <property type="entry name" value="Glutaredoxin"/>
    <property type="match status" value="1"/>
</dbReference>
<dbReference type="SUPFAM" id="SSF52833">
    <property type="entry name" value="Thioredoxin-like"/>
    <property type="match status" value="1"/>
</dbReference>
<proteinExistence type="predicted"/>
<protein>
    <submittedName>
        <fullName evidence="1">Thioredoxin family protein</fullName>
    </submittedName>
</protein>
<name>A0ABU3L1B5_9FLAO</name>
<organism evidence="1 2">
    <name type="scientific">Pricia mediterranea</name>
    <dbReference type="NCBI Taxonomy" id="3076079"/>
    <lineage>
        <taxon>Bacteria</taxon>
        <taxon>Pseudomonadati</taxon>
        <taxon>Bacteroidota</taxon>
        <taxon>Flavobacteriia</taxon>
        <taxon>Flavobacteriales</taxon>
        <taxon>Flavobacteriaceae</taxon>
        <taxon>Pricia</taxon>
    </lineage>
</organism>
<evidence type="ECO:0000313" key="1">
    <source>
        <dbReference type="EMBL" id="MDT7827519.1"/>
    </source>
</evidence>
<dbReference type="RefSeq" id="WP_314012468.1">
    <property type="nucleotide sequence ID" value="NZ_JAVTTP010000001.1"/>
</dbReference>
<keyword evidence="2" id="KW-1185">Reference proteome</keyword>
<dbReference type="EMBL" id="JAVTTP010000001">
    <property type="protein sequence ID" value="MDT7827519.1"/>
    <property type="molecule type" value="Genomic_DNA"/>
</dbReference>
<gene>
    <name evidence="1" type="ORF">RQM65_02425</name>
</gene>
<comment type="caution">
    <text evidence="1">The sequence shown here is derived from an EMBL/GenBank/DDBJ whole genome shotgun (WGS) entry which is preliminary data.</text>
</comment>
<dbReference type="Proteomes" id="UP001250656">
    <property type="component" value="Unassembled WGS sequence"/>
</dbReference>
<evidence type="ECO:0000313" key="2">
    <source>
        <dbReference type="Proteomes" id="UP001250656"/>
    </source>
</evidence>
<sequence length="159" mass="18997">MNIFLTRIFLILSLLLGGIVYSQKEETVRWLDFEQLEDSLRVHPKKVFIDFYADWCGPCIRMQKEVFTDPKIIHRLNKEYYAVKMDVESRDTIVFGNQKFVNERMNRRNPVHQIPMLMGRQKNKPFSVPALVFMDKNFDPTGRYFQYLNVEQLSDILLQ</sequence>
<dbReference type="Pfam" id="PF13899">
    <property type="entry name" value="Thioredoxin_7"/>
    <property type="match status" value="1"/>
</dbReference>
<reference evidence="1 2" key="1">
    <citation type="submission" date="2023-09" db="EMBL/GenBank/DDBJ databases">
        <title>Novel taxa isolated from Blanes Bay.</title>
        <authorList>
            <person name="Rey-Velasco X."/>
            <person name="Lucena T."/>
        </authorList>
    </citation>
    <scope>NUCLEOTIDE SEQUENCE [LARGE SCALE GENOMIC DNA]</scope>
    <source>
        <strain evidence="1 2">S334</strain>
    </source>
</reference>
<dbReference type="InterPro" id="IPR036249">
    <property type="entry name" value="Thioredoxin-like_sf"/>
</dbReference>